<accession>A9WQ25</accession>
<name>A9WQ25_RENSM</name>
<dbReference type="SUPFAM" id="SSF53474">
    <property type="entry name" value="alpha/beta-Hydrolases"/>
    <property type="match status" value="1"/>
</dbReference>
<proteinExistence type="inferred from homology"/>
<dbReference type="PANTHER" id="PTHR21661">
    <property type="entry name" value="EPOXIDE HYDROLASE 1-RELATED"/>
    <property type="match status" value="1"/>
</dbReference>
<dbReference type="Pfam" id="PF06441">
    <property type="entry name" value="EHN"/>
    <property type="match status" value="1"/>
</dbReference>
<evidence type="ECO:0000256" key="4">
    <source>
        <dbReference type="PIRSR" id="PIRSR001112-1"/>
    </source>
</evidence>
<dbReference type="KEGG" id="rsa:RSal33209_0704"/>
<dbReference type="GO" id="GO:0004301">
    <property type="term" value="F:epoxide hydrolase activity"/>
    <property type="evidence" value="ECO:0007669"/>
    <property type="project" value="UniProtKB-EC"/>
</dbReference>
<dbReference type="EMBL" id="CP000910">
    <property type="protein sequence ID" value="ABY22451.1"/>
    <property type="molecule type" value="Genomic_DNA"/>
</dbReference>
<dbReference type="EC" id="3.3.2.10" evidence="6"/>
<organism evidence="6 7">
    <name type="scientific">Renibacterium salmoninarum (strain ATCC 33209 / DSM 20767 / JCM 11484 / NBRC 15589 / NCIMB 2235)</name>
    <dbReference type="NCBI Taxonomy" id="288705"/>
    <lineage>
        <taxon>Bacteria</taxon>
        <taxon>Bacillati</taxon>
        <taxon>Actinomycetota</taxon>
        <taxon>Actinomycetes</taxon>
        <taxon>Micrococcales</taxon>
        <taxon>Micrococcaceae</taxon>
        <taxon>Renibacterium</taxon>
    </lineage>
</organism>
<evidence type="ECO:0000313" key="6">
    <source>
        <dbReference type="EMBL" id="ABY22451.1"/>
    </source>
</evidence>
<feature type="active site" description="Proton donor" evidence="4">
    <location>
        <position position="291"/>
    </location>
</feature>
<reference evidence="7" key="1">
    <citation type="journal article" date="2008" name="J. Bacteriol.">
        <title>Genome sequence of the fish pathogen Renibacterium salmoninarum suggests reductive evolution away from an environmental Arthrobacter ancestor.</title>
        <authorList>
            <person name="Wiens G.D."/>
            <person name="Rockey D.D."/>
            <person name="Wu Z."/>
            <person name="Chang J."/>
            <person name="Levy R."/>
            <person name="Crane S."/>
            <person name="Chen D.S."/>
            <person name="Capri G.R."/>
            <person name="Burnett J.R."/>
            <person name="Sudheesh P.S."/>
            <person name="Schipma M.J."/>
            <person name="Burd H."/>
            <person name="Bhattacharyya A."/>
            <person name="Rhodes L.D."/>
            <person name="Kaul R."/>
            <person name="Strom M.S."/>
        </authorList>
    </citation>
    <scope>NUCLEOTIDE SEQUENCE [LARGE SCALE GENOMIC DNA]</scope>
    <source>
        <strain evidence="7">ATCC 33209 / DSM 20767 / JCM 11484 / NBRC 15589 / NCIMB 2235</strain>
    </source>
</reference>
<keyword evidence="7" id="KW-1185">Reference proteome</keyword>
<dbReference type="eggNOG" id="COG1073">
    <property type="taxonomic scope" value="Bacteria"/>
</dbReference>
<dbReference type="PANTHER" id="PTHR21661:SF35">
    <property type="entry name" value="EPOXIDE HYDROLASE"/>
    <property type="match status" value="1"/>
</dbReference>
<protein>
    <submittedName>
        <fullName evidence="6">Epoxide hydrolase</fullName>
        <ecNumber evidence="6">3.3.2.10</ecNumber>
    </submittedName>
</protein>
<comment type="similarity">
    <text evidence="1">Belongs to the peptidase S33 family.</text>
</comment>
<keyword evidence="3 6" id="KW-0378">Hydrolase</keyword>
<dbReference type="InterPro" id="IPR016292">
    <property type="entry name" value="Epoxide_hydrolase"/>
</dbReference>
<dbReference type="Gene3D" id="3.40.50.1820">
    <property type="entry name" value="alpha/beta hydrolase"/>
    <property type="match status" value="1"/>
</dbReference>
<dbReference type="InterPro" id="IPR029058">
    <property type="entry name" value="AB_hydrolase_fold"/>
</dbReference>
<dbReference type="HOGENOM" id="CLU_019414_0_1_11"/>
<dbReference type="Proteomes" id="UP000002007">
    <property type="component" value="Chromosome"/>
</dbReference>
<evidence type="ECO:0000259" key="5">
    <source>
        <dbReference type="Pfam" id="PF06441"/>
    </source>
</evidence>
<feature type="domain" description="Epoxide hydrolase N-terminal" evidence="5">
    <location>
        <begin position="2"/>
        <end position="106"/>
    </location>
</feature>
<dbReference type="RefSeq" id="WP_012244150.1">
    <property type="nucleotide sequence ID" value="NC_010168.1"/>
</dbReference>
<feature type="active site" description="Proton acceptor" evidence="4">
    <location>
        <position position="341"/>
    </location>
</feature>
<evidence type="ECO:0000313" key="7">
    <source>
        <dbReference type="Proteomes" id="UP000002007"/>
    </source>
</evidence>
<evidence type="ECO:0000256" key="1">
    <source>
        <dbReference type="ARBA" id="ARBA00010088"/>
    </source>
</evidence>
<evidence type="ECO:0000256" key="2">
    <source>
        <dbReference type="ARBA" id="ARBA00022797"/>
    </source>
</evidence>
<dbReference type="STRING" id="288705.RSal33209_0704"/>
<dbReference type="PIRSF" id="PIRSF001112">
    <property type="entry name" value="Epoxide_hydrolase"/>
    <property type="match status" value="1"/>
</dbReference>
<gene>
    <name evidence="6" type="ordered locus">RSal33209_0704</name>
</gene>
<dbReference type="InterPro" id="IPR010497">
    <property type="entry name" value="Epoxide_hydro_N"/>
</dbReference>
<feature type="active site" description="Nucleophile" evidence="4">
    <location>
        <position position="165"/>
    </location>
</feature>
<keyword evidence="2" id="KW-0058">Aromatic hydrocarbons catabolism</keyword>
<sequence>METFTLRVPQAELDDLQLRLNRTRIPKVTEASGWPAGVDLNELRQLIDYWQADYDWRAIERRVNSLPQFTADIQGSTIHFVHLRSRNPQAKTLILLHGWPYSFLEMLPMAEQLNDFNVVVPSLPGYGFSEAPKGQSWVASVIGSMMLELMTQVLGYAEFFSYGEDVGAGASKWMAATHPEAVLGLFATHAPLPSKERQVDLSAEELRFQADLDARWHREEGYSAEQTTKPNTLAVGLNDSPAGLLSWILEKLHAWRGSAADFREDWTNQQIIDTVSLYWFSQSIGTSFRPYFEYSGAAGLGMINVPVGALVQYGERGFPRSYLARSCTDIRMFETMADGGHFTAKASPEQVADGFRKFVALALTK</sequence>
<dbReference type="AlphaFoldDB" id="A9WQ25"/>
<evidence type="ECO:0000256" key="3">
    <source>
        <dbReference type="ARBA" id="ARBA00022801"/>
    </source>
</evidence>
<dbReference type="GO" id="GO:0097176">
    <property type="term" value="P:epoxide metabolic process"/>
    <property type="evidence" value="ECO:0007669"/>
    <property type="project" value="TreeGrafter"/>
</dbReference>